<dbReference type="GO" id="GO:0016705">
    <property type="term" value="F:oxidoreductase activity, acting on paired donors, with incorporation or reduction of molecular oxygen"/>
    <property type="evidence" value="ECO:0007669"/>
    <property type="project" value="InterPro"/>
</dbReference>
<dbReference type="GO" id="GO:0005506">
    <property type="term" value="F:iron ion binding"/>
    <property type="evidence" value="ECO:0007669"/>
    <property type="project" value="InterPro"/>
</dbReference>
<dbReference type="Gene3D" id="1.10.630.10">
    <property type="entry name" value="Cytochrome P450"/>
    <property type="match status" value="1"/>
</dbReference>
<dbReference type="EMBL" id="BARS01021761">
    <property type="protein sequence ID" value="GAG07313.1"/>
    <property type="molecule type" value="Genomic_DNA"/>
</dbReference>
<gene>
    <name evidence="3" type="ORF">S01H1_34894</name>
</gene>
<dbReference type="GO" id="GO:0004497">
    <property type="term" value="F:monooxygenase activity"/>
    <property type="evidence" value="ECO:0007669"/>
    <property type="project" value="InterPro"/>
</dbReference>
<accession>X0V467</accession>
<dbReference type="InterPro" id="IPR002397">
    <property type="entry name" value="Cyt_P450_B"/>
</dbReference>
<feature type="compositionally biased region" description="Low complexity" evidence="2">
    <location>
        <begin position="125"/>
        <end position="151"/>
    </location>
</feature>
<evidence type="ECO:0000256" key="2">
    <source>
        <dbReference type="SAM" id="MobiDB-lite"/>
    </source>
</evidence>
<dbReference type="InterPro" id="IPR001128">
    <property type="entry name" value="Cyt_P450"/>
</dbReference>
<dbReference type="PRINTS" id="PR00359">
    <property type="entry name" value="BP450"/>
</dbReference>
<evidence type="ECO:0000313" key="3">
    <source>
        <dbReference type="EMBL" id="GAG07313.1"/>
    </source>
</evidence>
<proteinExistence type="inferred from homology"/>
<feature type="non-terminal residue" evidence="3">
    <location>
        <position position="1"/>
    </location>
</feature>
<sequence>TTRNTMSGSVYGLNTFPDQYDKLIAHPGLVPKLVPEIIRWQTPLSYMRRTATRDCEIRDKKILEGDQILMWYVSANRDEDVFENANVIDIERHNADRHLSFGYGIHFCMGSRLAELRFGCCGKRSSSASSASRSKTSRNGPSRPSCTATPACPSPSPAAKGPVVAIGRSRASTDI</sequence>
<organism evidence="3">
    <name type="scientific">marine sediment metagenome</name>
    <dbReference type="NCBI Taxonomy" id="412755"/>
    <lineage>
        <taxon>unclassified sequences</taxon>
        <taxon>metagenomes</taxon>
        <taxon>ecological metagenomes</taxon>
    </lineage>
</organism>
<dbReference type="PANTHER" id="PTHR46696:SF1">
    <property type="entry name" value="CYTOCHROME P450 YJIB-RELATED"/>
    <property type="match status" value="1"/>
</dbReference>
<reference evidence="3" key="1">
    <citation type="journal article" date="2014" name="Front. Microbiol.">
        <title>High frequency of phylogenetically diverse reductive dehalogenase-homologous genes in deep subseafloor sedimentary metagenomes.</title>
        <authorList>
            <person name="Kawai M."/>
            <person name="Futagami T."/>
            <person name="Toyoda A."/>
            <person name="Takaki Y."/>
            <person name="Nishi S."/>
            <person name="Hori S."/>
            <person name="Arai W."/>
            <person name="Tsubouchi T."/>
            <person name="Morono Y."/>
            <person name="Uchiyama I."/>
            <person name="Ito T."/>
            <person name="Fujiyama A."/>
            <person name="Inagaki F."/>
            <person name="Takami H."/>
        </authorList>
    </citation>
    <scope>NUCLEOTIDE SEQUENCE</scope>
    <source>
        <strain evidence="3">Expedition CK06-06</strain>
    </source>
</reference>
<name>X0V467_9ZZZZ</name>
<dbReference type="PANTHER" id="PTHR46696">
    <property type="entry name" value="P450, PUTATIVE (EUROFUNG)-RELATED"/>
    <property type="match status" value="1"/>
</dbReference>
<dbReference type="PROSITE" id="PS00086">
    <property type="entry name" value="CYTOCHROME_P450"/>
    <property type="match status" value="1"/>
</dbReference>
<evidence type="ECO:0008006" key="4">
    <source>
        <dbReference type="Google" id="ProtNLM"/>
    </source>
</evidence>
<dbReference type="GO" id="GO:0020037">
    <property type="term" value="F:heme binding"/>
    <property type="evidence" value="ECO:0007669"/>
    <property type="project" value="InterPro"/>
</dbReference>
<dbReference type="InterPro" id="IPR017972">
    <property type="entry name" value="Cyt_P450_CS"/>
</dbReference>
<dbReference type="Pfam" id="PF00067">
    <property type="entry name" value="p450"/>
    <property type="match status" value="1"/>
</dbReference>
<dbReference type="SUPFAM" id="SSF48264">
    <property type="entry name" value="Cytochrome P450"/>
    <property type="match status" value="1"/>
</dbReference>
<comment type="similarity">
    <text evidence="1">Belongs to the cytochrome P450 family.</text>
</comment>
<comment type="caution">
    <text evidence="3">The sequence shown here is derived from an EMBL/GenBank/DDBJ whole genome shotgun (WGS) entry which is preliminary data.</text>
</comment>
<dbReference type="AlphaFoldDB" id="X0V467"/>
<dbReference type="InterPro" id="IPR036396">
    <property type="entry name" value="Cyt_P450_sf"/>
</dbReference>
<evidence type="ECO:0000256" key="1">
    <source>
        <dbReference type="ARBA" id="ARBA00010617"/>
    </source>
</evidence>
<feature type="region of interest" description="Disordered" evidence="2">
    <location>
        <begin position="125"/>
        <end position="175"/>
    </location>
</feature>
<protein>
    <recommendedName>
        <fullName evidence="4">Cytochrome P450</fullName>
    </recommendedName>
</protein>